<keyword evidence="2" id="KW-0812">Transmembrane</keyword>
<gene>
    <name evidence="3" type="ORF">OG517_22400</name>
</gene>
<organism evidence="3 4">
    <name type="scientific">Streptomyces virginiae</name>
    <name type="common">Streptomyces cinnamonensis</name>
    <dbReference type="NCBI Taxonomy" id="1961"/>
    <lineage>
        <taxon>Bacteria</taxon>
        <taxon>Bacillati</taxon>
        <taxon>Actinomycetota</taxon>
        <taxon>Actinomycetes</taxon>
        <taxon>Kitasatosporales</taxon>
        <taxon>Streptomycetaceae</taxon>
        <taxon>Streptomyces</taxon>
    </lineage>
</organism>
<accession>A0ABZ1TDR7</accession>
<proteinExistence type="predicted"/>
<feature type="transmembrane region" description="Helical" evidence="2">
    <location>
        <begin position="240"/>
        <end position="268"/>
    </location>
</feature>
<evidence type="ECO:0000256" key="2">
    <source>
        <dbReference type="SAM" id="Phobius"/>
    </source>
</evidence>
<reference evidence="3" key="1">
    <citation type="submission" date="2022-10" db="EMBL/GenBank/DDBJ databases">
        <title>The complete genomes of actinobacterial strains from the NBC collection.</title>
        <authorList>
            <person name="Joergensen T.S."/>
            <person name="Alvarez Arevalo M."/>
            <person name="Sterndorff E.B."/>
            <person name="Faurdal D."/>
            <person name="Vuksanovic O."/>
            <person name="Mourched A.-S."/>
            <person name="Charusanti P."/>
            <person name="Shaw S."/>
            <person name="Blin K."/>
            <person name="Weber T."/>
        </authorList>
    </citation>
    <scope>NUCLEOTIDE SEQUENCE</scope>
    <source>
        <strain evidence="3">NBC_00248</strain>
    </source>
</reference>
<feature type="region of interest" description="Disordered" evidence="1">
    <location>
        <begin position="180"/>
        <end position="202"/>
    </location>
</feature>
<dbReference type="EMBL" id="CP108090">
    <property type="protein sequence ID" value="WUQ13952.1"/>
    <property type="molecule type" value="Genomic_DNA"/>
</dbReference>
<dbReference type="RefSeq" id="WP_328962795.1">
    <property type="nucleotide sequence ID" value="NZ_CP108090.1"/>
</dbReference>
<evidence type="ECO:0008006" key="5">
    <source>
        <dbReference type="Google" id="ProtNLM"/>
    </source>
</evidence>
<feature type="region of interest" description="Disordered" evidence="1">
    <location>
        <begin position="75"/>
        <end position="149"/>
    </location>
</feature>
<keyword evidence="2" id="KW-0472">Membrane</keyword>
<evidence type="ECO:0000313" key="3">
    <source>
        <dbReference type="EMBL" id="WUQ13952.1"/>
    </source>
</evidence>
<keyword evidence="2" id="KW-1133">Transmembrane helix</keyword>
<feature type="transmembrane region" description="Helical" evidence="2">
    <location>
        <begin position="280"/>
        <end position="301"/>
    </location>
</feature>
<evidence type="ECO:0000256" key="1">
    <source>
        <dbReference type="SAM" id="MobiDB-lite"/>
    </source>
</evidence>
<feature type="compositionally biased region" description="Low complexity" evidence="1">
    <location>
        <begin position="192"/>
        <end position="202"/>
    </location>
</feature>
<name>A0ABZ1TDR7_STRVG</name>
<dbReference type="Proteomes" id="UP001432039">
    <property type="component" value="Chromosome"/>
</dbReference>
<keyword evidence="4" id="KW-1185">Reference proteome</keyword>
<sequence>MGIESDHLVYEYLSRVGDLAQQRQLSSGDRMRLVSGLRDEIDRRRAKYDPDTPAAVRRILERIGTPEEVLDTLGALGTRGTSGSAGSRQGAAPASAAPAGPGLSVPVQRGPGRLRGRNAPPVPAAEPENVPPHLAGMDELGPSGGAEPDWWRMSPGTHGGPQVEGFAGGIEIPDLFKEGPEEESAEAGKGGSAPPAQDENGARSLVRFLRERRRAKKEAAAAPGAEAAVAAAGRPRPNAFLLLAAAVLVVGVVTGYWLLLVVGWLLPYASRVLGPAERKWAVFGPPGAVLAGAVLWVWGRMNGKWGETLADDQLSGALHGMWPWVLRGAALASALYLVWRARRR</sequence>
<evidence type="ECO:0000313" key="4">
    <source>
        <dbReference type="Proteomes" id="UP001432039"/>
    </source>
</evidence>
<feature type="compositionally biased region" description="Low complexity" evidence="1">
    <location>
        <begin position="75"/>
        <end position="104"/>
    </location>
</feature>
<protein>
    <recommendedName>
        <fullName evidence="5">Integral membrane protein</fullName>
    </recommendedName>
</protein>
<feature type="transmembrane region" description="Helical" evidence="2">
    <location>
        <begin position="321"/>
        <end position="339"/>
    </location>
</feature>